<keyword evidence="1" id="KW-1133">Transmembrane helix</keyword>
<name>A0A2P6C8J1_9FLAO</name>
<comment type="caution">
    <text evidence="2">The sequence shown here is derived from an EMBL/GenBank/DDBJ whole genome shotgun (WGS) entry which is preliminary data.</text>
</comment>
<dbReference type="AlphaFoldDB" id="A0A2P6C8J1"/>
<evidence type="ECO:0000313" key="2">
    <source>
        <dbReference type="EMBL" id="PQJ69230.1"/>
    </source>
</evidence>
<organism evidence="2 3">
    <name type="scientific">Polaribacter butkevichii</name>
    <dbReference type="NCBI Taxonomy" id="218490"/>
    <lineage>
        <taxon>Bacteria</taxon>
        <taxon>Pseudomonadati</taxon>
        <taxon>Bacteroidota</taxon>
        <taxon>Flavobacteriia</taxon>
        <taxon>Flavobacteriales</taxon>
        <taxon>Flavobacteriaceae</taxon>
    </lineage>
</organism>
<dbReference type="OrthoDB" id="1451346at2"/>
<evidence type="ECO:0000313" key="3">
    <source>
        <dbReference type="Proteomes" id="UP000247345"/>
    </source>
</evidence>
<dbReference type="EMBL" id="MSCK01000002">
    <property type="protein sequence ID" value="PQJ69230.1"/>
    <property type="molecule type" value="Genomic_DNA"/>
</dbReference>
<dbReference type="Proteomes" id="UP000247345">
    <property type="component" value="Unassembled WGS sequence"/>
</dbReference>
<gene>
    <name evidence="2" type="ORF">BTO14_14495</name>
</gene>
<protein>
    <recommendedName>
        <fullName evidence="4">GTP-binding protein</fullName>
    </recommendedName>
</protein>
<feature type="transmembrane region" description="Helical" evidence="1">
    <location>
        <begin position="92"/>
        <end position="116"/>
    </location>
</feature>
<keyword evidence="3" id="KW-1185">Reference proteome</keyword>
<sequence length="169" mass="19476">MSVKETRNSDLFLRPRFSIDLEENADELLKRIITYLKSDACVYRSSVAEKHVFIDIPVKKSHFWSPQLHFEIVAKNENSSTIKGLFGPKPQVWTLFMFVHFVVATLFLGFSVFAYVKHRLGENLVFPIAVLVALPLIWLLLYFLGSIGKETGKNQMKELHDFLITIINC</sequence>
<dbReference type="RefSeq" id="WP_105050161.1">
    <property type="nucleotide sequence ID" value="NZ_CP150661.1"/>
</dbReference>
<keyword evidence="1" id="KW-0812">Transmembrane</keyword>
<accession>A0A2P6C8J1</accession>
<keyword evidence="1" id="KW-0472">Membrane</keyword>
<proteinExistence type="predicted"/>
<feature type="transmembrane region" description="Helical" evidence="1">
    <location>
        <begin position="128"/>
        <end position="147"/>
    </location>
</feature>
<reference evidence="2 3" key="1">
    <citation type="submission" date="2016-12" db="EMBL/GenBank/DDBJ databases">
        <title>Trade-off between light-utilization and light-protection in marine flavobacteria.</title>
        <authorList>
            <person name="Kumagai Y."/>
            <person name="Yoshizawa S."/>
            <person name="Kogure K."/>
            <person name="Iwasaki W."/>
        </authorList>
    </citation>
    <scope>NUCLEOTIDE SEQUENCE [LARGE SCALE GENOMIC DNA]</scope>
    <source>
        <strain evidence="2 3">KCTC 12100</strain>
    </source>
</reference>
<evidence type="ECO:0000256" key="1">
    <source>
        <dbReference type="SAM" id="Phobius"/>
    </source>
</evidence>
<evidence type="ECO:0008006" key="4">
    <source>
        <dbReference type="Google" id="ProtNLM"/>
    </source>
</evidence>